<evidence type="ECO:0000256" key="3">
    <source>
        <dbReference type="ARBA" id="ARBA00007931"/>
    </source>
</evidence>
<feature type="domain" description="PDZ" evidence="12">
    <location>
        <begin position="213"/>
        <end position="279"/>
    </location>
</feature>
<evidence type="ECO:0000256" key="2">
    <source>
        <dbReference type="ARBA" id="ARBA00004141"/>
    </source>
</evidence>
<evidence type="ECO:0000256" key="7">
    <source>
        <dbReference type="ARBA" id="ARBA00022833"/>
    </source>
</evidence>
<comment type="cofactor">
    <cofactor evidence="1 11">
        <name>Zn(2+)</name>
        <dbReference type="ChEBI" id="CHEBI:29105"/>
    </cofactor>
</comment>
<feature type="transmembrane region" description="Helical" evidence="11">
    <location>
        <begin position="6"/>
        <end position="28"/>
    </location>
</feature>
<keyword evidence="9 11" id="KW-0482">Metalloprotease</keyword>
<comment type="similarity">
    <text evidence="3 11">Belongs to the peptidase M50B family.</text>
</comment>
<comment type="caution">
    <text evidence="13">The sequence shown here is derived from an EMBL/GenBank/DDBJ whole genome shotgun (WGS) entry which is preliminary data.</text>
</comment>
<evidence type="ECO:0000256" key="9">
    <source>
        <dbReference type="ARBA" id="ARBA00023049"/>
    </source>
</evidence>
<keyword evidence="4 13" id="KW-0645">Protease</keyword>
<evidence type="ECO:0000313" key="13">
    <source>
        <dbReference type="EMBL" id="RFM24806.1"/>
    </source>
</evidence>
<dbReference type="InterPro" id="IPR008915">
    <property type="entry name" value="Peptidase_M50"/>
</dbReference>
<dbReference type="InterPro" id="IPR001478">
    <property type="entry name" value="PDZ"/>
</dbReference>
<evidence type="ECO:0000256" key="5">
    <source>
        <dbReference type="ARBA" id="ARBA00022692"/>
    </source>
</evidence>
<dbReference type="CDD" id="cd06163">
    <property type="entry name" value="S2P-M50_PDZ_RseP-like"/>
    <property type="match status" value="1"/>
</dbReference>
<dbReference type="SUPFAM" id="SSF50156">
    <property type="entry name" value="PDZ domain-like"/>
    <property type="match status" value="2"/>
</dbReference>
<keyword evidence="6 11" id="KW-0378">Hydrolase</keyword>
<evidence type="ECO:0000256" key="10">
    <source>
        <dbReference type="ARBA" id="ARBA00023136"/>
    </source>
</evidence>
<feature type="transmembrane region" description="Helical" evidence="11">
    <location>
        <begin position="104"/>
        <end position="129"/>
    </location>
</feature>
<evidence type="ECO:0000256" key="11">
    <source>
        <dbReference type="RuleBase" id="RU362031"/>
    </source>
</evidence>
<name>A0A395M219_9BACT</name>
<evidence type="ECO:0000259" key="12">
    <source>
        <dbReference type="SMART" id="SM00228"/>
    </source>
</evidence>
<feature type="transmembrane region" description="Helical" evidence="11">
    <location>
        <begin position="414"/>
        <end position="433"/>
    </location>
</feature>
<accession>A0A395M219</accession>
<comment type="subcellular location">
    <subcellularLocation>
        <location evidence="2">Membrane</location>
        <topology evidence="2">Multi-pass membrane protein</topology>
    </subcellularLocation>
</comment>
<gene>
    <name evidence="13" type="primary">rseP</name>
    <name evidence="13" type="ORF">D0433_04145</name>
</gene>
<dbReference type="Gene3D" id="2.30.42.10">
    <property type="match status" value="2"/>
</dbReference>
<dbReference type="Pfam" id="PF17820">
    <property type="entry name" value="PDZ_6"/>
    <property type="match status" value="1"/>
</dbReference>
<dbReference type="EC" id="3.4.24.-" evidence="11"/>
<dbReference type="SMART" id="SM00228">
    <property type="entry name" value="PDZ"/>
    <property type="match status" value="2"/>
</dbReference>
<keyword evidence="7 11" id="KW-0862">Zinc</keyword>
<keyword evidence="5 11" id="KW-0812">Transmembrane</keyword>
<feature type="transmembrane region" description="Helical" evidence="11">
    <location>
        <begin position="368"/>
        <end position="385"/>
    </location>
</feature>
<keyword evidence="8 11" id="KW-1133">Transmembrane helix</keyword>
<dbReference type="NCBIfam" id="TIGR00054">
    <property type="entry name" value="RIP metalloprotease RseP"/>
    <property type="match status" value="1"/>
</dbReference>
<evidence type="ECO:0000313" key="14">
    <source>
        <dbReference type="Proteomes" id="UP000266389"/>
    </source>
</evidence>
<protein>
    <recommendedName>
        <fullName evidence="11">Zinc metalloprotease</fullName>
        <ecNumber evidence="11">3.4.24.-</ecNumber>
    </recommendedName>
</protein>
<reference evidence="13 14" key="1">
    <citation type="journal article" date="2011" name="ISME J.">
        <title>Community ecology of hot spring cyanobacterial mats: predominant populations and their functional potential.</title>
        <authorList>
            <person name="Klatt C.G."/>
            <person name="Wood J.M."/>
            <person name="Rusch D.B."/>
            <person name="Bateson M.M."/>
            <person name="Hamamura N."/>
            <person name="Heidelberg J.F."/>
            <person name="Grossman A.R."/>
            <person name="Bhaya D."/>
            <person name="Cohan F.M."/>
            <person name="Kuhl M."/>
            <person name="Bryant D.A."/>
            <person name="Ward D.M."/>
        </authorList>
    </citation>
    <scope>NUCLEOTIDE SEQUENCE [LARGE SCALE GENOMIC DNA]</scope>
    <source>
        <strain evidence="13">OS</strain>
    </source>
</reference>
<dbReference type="InterPro" id="IPR041489">
    <property type="entry name" value="PDZ_6"/>
</dbReference>
<dbReference type="InterPro" id="IPR004387">
    <property type="entry name" value="Pept_M50_Zn"/>
</dbReference>
<dbReference type="GO" id="GO:0016020">
    <property type="term" value="C:membrane"/>
    <property type="evidence" value="ECO:0007669"/>
    <property type="project" value="UniProtKB-SubCell"/>
</dbReference>
<dbReference type="PANTHER" id="PTHR42837">
    <property type="entry name" value="REGULATOR OF SIGMA-E PROTEASE RSEP"/>
    <property type="match status" value="1"/>
</dbReference>
<evidence type="ECO:0000256" key="4">
    <source>
        <dbReference type="ARBA" id="ARBA00022670"/>
    </source>
</evidence>
<evidence type="ECO:0000256" key="1">
    <source>
        <dbReference type="ARBA" id="ARBA00001947"/>
    </source>
</evidence>
<dbReference type="Pfam" id="PF02163">
    <property type="entry name" value="Peptidase_M50"/>
    <property type="match status" value="1"/>
</dbReference>
<keyword evidence="10 11" id="KW-0472">Membrane</keyword>
<keyword evidence="11" id="KW-0479">Metal-binding</keyword>
<organism evidence="13 14">
    <name type="scientific">Candidatus Thermochlorobacter aerophilus</name>
    <dbReference type="NCBI Taxonomy" id="1868324"/>
    <lineage>
        <taxon>Bacteria</taxon>
        <taxon>Pseudomonadati</taxon>
        <taxon>Chlorobiota</taxon>
        <taxon>Chlorobiia</taxon>
        <taxon>Chlorobiales</taxon>
        <taxon>Candidatus Thermochlorobacteriaceae</taxon>
        <taxon>Candidatus Thermochlorobacter</taxon>
    </lineage>
</organism>
<dbReference type="Proteomes" id="UP000266389">
    <property type="component" value="Unassembled WGS sequence"/>
</dbReference>
<dbReference type="GO" id="GO:0004222">
    <property type="term" value="F:metalloendopeptidase activity"/>
    <property type="evidence" value="ECO:0007669"/>
    <property type="project" value="InterPro"/>
</dbReference>
<sequence length="439" mass="48212">MELLSTVFYFIVAIFILVTVHEFGHFAAAKLFGMRVERFFIGFDFWNLKLWSVQRGETEYGIGAIPLGGYVKIAGMVDESMDTGFATRPAQPWEFRSKPAWQRLIVISAGVIMNMVLAAVIFIIIALSYGEVKTPISSGVMIDENSESVFKEMGFQTGDVIVEVNGKPVKYWEEALDPELFTNSTLTYTVRRGQELVTLNAPPNIMTRINDTKGEGLRPLTPPIVGELISGYPAERTGLKKGDKILRVAGVAINDWSDLVRIVGENANKEILLEWQTPQGEIKMATVTPNASGKIGISVASMEREYLKLGFFEGIAAGLSQTVKMTVMTVKGFGKLFTGQEDVRKSLGGPIKIAKLAGQTAEQGLRSFLWFLAILSISLAFINILPIPALDGGQFVVNSIEGIMGRELPVKTKMAIQQVGFTALLVLMAFIFVNDIINP</sequence>
<dbReference type="PANTHER" id="PTHR42837:SF2">
    <property type="entry name" value="MEMBRANE METALLOPROTEASE ARASP2, CHLOROPLASTIC-RELATED"/>
    <property type="match status" value="1"/>
</dbReference>
<proteinExistence type="inferred from homology"/>
<evidence type="ECO:0000256" key="6">
    <source>
        <dbReference type="ARBA" id="ARBA00022801"/>
    </source>
</evidence>
<dbReference type="CDD" id="cd23081">
    <property type="entry name" value="cpPDZ_EcRseP-like"/>
    <property type="match status" value="1"/>
</dbReference>
<feature type="domain" description="PDZ" evidence="12">
    <location>
        <begin position="119"/>
        <end position="194"/>
    </location>
</feature>
<dbReference type="GO" id="GO:0046872">
    <property type="term" value="F:metal ion binding"/>
    <property type="evidence" value="ECO:0007669"/>
    <property type="project" value="UniProtKB-KW"/>
</dbReference>
<evidence type="ECO:0000256" key="8">
    <source>
        <dbReference type="ARBA" id="ARBA00022989"/>
    </source>
</evidence>
<dbReference type="GO" id="GO:0006508">
    <property type="term" value="P:proteolysis"/>
    <property type="evidence" value="ECO:0007669"/>
    <property type="project" value="UniProtKB-KW"/>
</dbReference>
<dbReference type="InterPro" id="IPR036034">
    <property type="entry name" value="PDZ_sf"/>
</dbReference>
<dbReference type="EMBL" id="PHFL01000026">
    <property type="protein sequence ID" value="RFM24806.1"/>
    <property type="molecule type" value="Genomic_DNA"/>
</dbReference>
<dbReference type="AlphaFoldDB" id="A0A395M219"/>